<reference evidence="2" key="1">
    <citation type="submission" date="2020-10" db="EMBL/GenBank/DDBJ databases">
        <title>Connecting structure to function with the recovery of over 1000 high-quality activated sludge metagenome-assembled genomes encoding full-length rRNA genes using long-read sequencing.</title>
        <authorList>
            <person name="Singleton C.M."/>
            <person name="Petriglieri F."/>
            <person name="Kristensen J.M."/>
            <person name="Kirkegaard R.H."/>
            <person name="Michaelsen T.Y."/>
            <person name="Andersen M.H."/>
            <person name="Karst S.M."/>
            <person name="Dueholm M.S."/>
            <person name="Nielsen P.H."/>
            <person name="Albertsen M."/>
        </authorList>
    </citation>
    <scope>NUCLEOTIDE SEQUENCE</scope>
    <source>
        <strain evidence="2">EsbW_18-Q3-R4-48_MAXAC.044</strain>
    </source>
</reference>
<comment type="caution">
    <text evidence="2">The sequence shown here is derived from an EMBL/GenBank/DDBJ whole genome shotgun (WGS) entry which is preliminary data.</text>
</comment>
<dbReference type="InterPro" id="IPR001969">
    <property type="entry name" value="Aspartic_peptidase_AS"/>
</dbReference>
<sequence>MNSGTYNFDGGAIANGGTLRVNGGTANIAAAVTYSGSGEIVVSSGTARFAGIVNTAALTQSGGTLSGPGTVTAGTLNWTGGTMGESGHGGGTTNVTGVTTISASGNQSIYYGHTLNLNGTTSWTSGDSSYIALYSAGGAEGTSTLNIGAGASFTDAGAATDAGTRYLGYYSDGLVNNAGTYNRNGLGTTQLDKFGNTGTVNVNGGTLTITGGLTNFSGTTLTGGNFNVIGASTFSFIGANVVTNAAGITLDGAGSQFLNASGGTNGLANLAANTAAGSFTIRNGRNFTSVGPFDNAGIVNVGASSTFTGGGLFTNQVSGQLQMAGGSYAGPSLANSGVVSGFGAVAPVLSNSGTVRASGGTLELTGGVLGATGTVLVDTGATLSLGAASTARNLTHEGTLLALGTNNITVFNDYNNANFGVGNSFDRRAGVSGTGQILASGTTQQTLTGALITGGDTGSVVMTLPNIRVGLGGISSTFTINNVGLGGPSLRGALVTTGINNTGLSGSGVTAQNWGAISQFGPGQTFTVTFDPNFGQALSGQVLQVVNNFDNVAGQTLTITGQAFNLAQGAASPTPIDLGNFRVGLPGGAAPQNQNVAVANTVAGPFTESLGIGAASVNNTAFTLTNNLGTGLIAAGGSNAAALNVARNGGGAGLNTGTLSILYTSDGAGTSGLAAINANSENLSVNATGFNLAQGAASPAAINLGNFRVGVAGGAAPQNQNVAVANTVAGPFTESLGIGSASVSNAAFTLTNNLGSALILAGGSNASALNVARNSGIAGLNSGTLAIQYTSDGAGTSGLMAINANSQNITVNATGFNAAAGSATPTPINLGNFRVGLAGGATPQSQNVAVANIVAGTFTESLGIGSASVSNAAFTLTNNLGSALILAGGSNASALNVARNSGGAGLNSGTLAIQYTSDGTGTSGLAAINANSQNITVNATGYNAAVGSTTPSPVNLAAQRVGGTLSTELTVANTVAAGAFSEDLNASFSGFANGATGSGSIAGRLAGTSNTGVGSMSVGLDTTTSGVKSGTATLAYATAGAVNGVSNNLGVASVGTQLVTVNGNVYAPAVAQLNTPAVNFGVVRVGDVVAAQNVSVSNTTSGMLTDTLRASLSGGAAPFTASGTAAGVAAGATDASNLSVALNTGTAGVYSGTNAVVTYTSQNPEMADFALGTANVALSATVNNLAATTLAKTAGVGSLSGGALSYTLNFGTVVLGVDGGSTALSLTNSAFGPADALAGTFNLSALQTGDPFQLGGFNSFNNIAAGNSLAGGLSVGFSGTSLGSFDRLIVLNRLSTNSSLTEPERQLLAIELRLQGEVLAVPEPGTYGMMLTGLLVVVFGARRRTARQAA</sequence>
<evidence type="ECO:0000313" key="3">
    <source>
        <dbReference type="Proteomes" id="UP000886602"/>
    </source>
</evidence>
<dbReference type="EMBL" id="JADJNC010000047">
    <property type="protein sequence ID" value="MBK7424765.1"/>
    <property type="molecule type" value="Genomic_DNA"/>
</dbReference>
<evidence type="ECO:0000256" key="1">
    <source>
        <dbReference type="SAM" id="Phobius"/>
    </source>
</evidence>
<keyword evidence="1" id="KW-1133">Transmembrane helix</keyword>
<keyword evidence="1" id="KW-0472">Membrane</keyword>
<protein>
    <submittedName>
        <fullName evidence="2">S-layer family protein</fullName>
    </submittedName>
</protein>
<accession>A0A9D7F9N5</accession>
<dbReference type="PROSITE" id="PS00141">
    <property type="entry name" value="ASP_PROTEASE"/>
    <property type="match status" value="1"/>
</dbReference>
<dbReference type="Proteomes" id="UP000886602">
    <property type="component" value="Unassembled WGS sequence"/>
</dbReference>
<organism evidence="2 3">
    <name type="scientific">Candidatus Propionivibrio dominans</name>
    <dbReference type="NCBI Taxonomy" id="2954373"/>
    <lineage>
        <taxon>Bacteria</taxon>
        <taxon>Pseudomonadati</taxon>
        <taxon>Pseudomonadota</taxon>
        <taxon>Betaproteobacteria</taxon>
        <taxon>Rhodocyclales</taxon>
        <taxon>Rhodocyclaceae</taxon>
        <taxon>Propionivibrio</taxon>
    </lineage>
</organism>
<dbReference type="NCBIfam" id="NF012200">
    <property type="entry name" value="choice_anch_D"/>
    <property type="match status" value="5"/>
</dbReference>
<dbReference type="GO" id="GO:0006508">
    <property type="term" value="P:proteolysis"/>
    <property type="evidence" value="ECO:0007669"/>
    <property type="project" value="InterPro"/>
</dbReference>
<dbReference type="GO" id="GO:0004190">
    <property type="term" value="F:aspartic-type endopeptidase activity"/>
    <property type="evidence" value="ECO:0007669"/>
    <property type="project" value="InterPro"/>
</dbReference>
<gene>
    <name evidence="2" type="ORF">IPJ48_17715</name>
</gene>
<name>A0A9D7F9N5_9RHOO</name>
<evidence type="ECO:0000313" key="2">
    <source>
        <dbReference type="EMBL" id="MBK7424765.1"/>
    </source>
</evidence>
<proteinExistence type="predicted"/>
<dbReference type="InterPro" id="IPR013424">
    <property type="entry name" value="Ice-binding_C"/>
</dbReference>
<keyword evidence="1" id="KW-0812">Transmembrane</keyword>
<dbReference type="NCBIfam" id="TIGR02595">
    <property type="entry name" value="PEP_CTERM"/>
    <property type="match status" value="1"/>
</dbReference>
<feature type="transmembrane region" description="Helical" evidence="1">
    <location>
        <begin position="1324"/>
        <end position="1341"/>
    </location>
</feature>